<evidence type="ECO:0000313" key="3">
    <source>
        <dbReference type="EMBL" id="OCL12112.1"/>
    </source>
</evidence>
<accession>A0A8E2F7Q0</accession>
<evidence type="ECO:0000259" key="2">
    <source>
        <dbReference type="Pfam" id="PF14420"/>
    </source>
</evidence>
<proteinExistence type="predicted"/>
<sequence>MQETPSRANQHHLNTSLIMNRANWQSPAAQNPELDSSPIASPPAGNLGQPQAAYKQESRSAAAGNMRNTIPDIQYSPTHEFLIILTMDDANNAHLHGPAADKHKNNSAVFHGSGISKDRGRTLWASPENFDANIKVLIPLYENMPLCEVMKIMQEEHGFFATANQYKRKFSQWRQEGRTSVKRYTPVELQTMIRKATQRKTEENKESALFYRGRHVEHDRIERFERRNVRSSDVGQTSECQTPSAISCRTPSVTGASSSDTSDVEGMIIPTKGNMAYMKSAPSLGGSEGSLTSGNVEEPSYEVDFAEVFQSPDSSQRIHTAISQMAELLNQLSLIARDFSSVPVDIKNVYELWDLTNRLWLSHSEQAVSLQMCLQKCAGRIQLEQSSSAPVTSNESDEELDYSMGDSDDELAYIDPIEQNKNVVFCCGAGPYMWPFSVGCVDENCMDHKFCKDCHVEFDNFGQSALQTHTVMGRPMIYGKSSLNVLKLYVR</sequence>
<dbReference type="EMBL" id="KV748923">
    <property type="protein sequence ID" value="OCL12112.1"/>
    <property type="molecule type" value="Genomic_DNA"/>
</dbReference>
<keyword evidence="4" id="KW-1185">Reference proteome</keyword>
<protein>
    <recommendedName>
        <fullName evidence="2">Clr5 domain-containing protein</fullName>
    </recommendedName>
</protein>
<dbReference type="Proteomes" id="UP000250140">
    <property type="component" value="Unassembled WGS sequence"/>
</dbReference>
<dbReference type="Pfam" id="PF14420">
    <property type="entry name" value="Clr5"/>
    <property type="match status" value="1"/>
</dbReference>
<feature type="compositionally biased region" description="Polar residues" evidence="1">
    <location>
        <begin position="231"/>
        <end position="261"/>
    </location>
</feature>
<feature type="region of interest" description="Disordered" evidence="1">
    <location>
        <begin position="228"/>
        <end position="264"/>
    </location>
</feature>
<gene>
    <name evidence="3" type="ORF">AOQ84DRAFT_360925</name>
</gene>
<organism evidence="3 4">
    <name type="scientific">Glonium stellatum</name>
    <dbReference type="NCBI Taxonomy" id="574774"/>
    <lineage>
        <taxon>Eukaryota</taxon>
        <taxon>Fungi</taxon>
        <taxon>Dikarya</taxon>
        <taxon>Ascomycota</taxon>
        <taxon>Pezizomycotina</taxon>
        <taxon>Dothideomycetes</taxon>
        <taxon>Pleosporomycetidae</taxon>
        <taxon>Gloniales</taxon>
        <taxon>Gloniaceae</taxon>
        <taxon>Glonium</taxon>
    </lineage>
</organism>
<evidence type="ECO:0000313" key="4">
    <source>
        <dbReference type="Proteomes" id="UP000250140"/>
    </source>
</evidence>
<dbReference type="AlphaFoldDB" id="A0A8E2F7Q0"/>
<dbReference type="PANTHER" id="PTHR38788:SF3">
    <property type="entry name" value="CLR5 DOMAIN-CONTAINING PROTEIN"/>
    <property type="match status" value="1"/>
</dbReference>
<name>A0A8E2F7Q0_9PEZI</name>
<dbReference type="PANTHER" id="PTHR38788">
    <property type="entry name" value="CLR5 DOMAIN-CONTAINING PROTEIN"/>
    <property type="match status" value="1"/>
</dbReference>
<evidence type="ECO:0000256" key="1">
    <source>
        <dbReference type="SAM" id="MobiDB-lite"/>
    </source>
</evidence>
<feature type="domain" description="Clr5" evidence="2">
    <location>
        <begin position="139"/>
        <end position="174"/>
    </location>
</feature>
<feature type="region of interest" description="Disordered" evidence="1">
    <location>
        <begin position="28"/>
        <end position="62"/>
    </location>
</feature>
<dbReference type="InterPro" id="IPR025676">
    <property type="entry name" value="Clr5_dom"/>
</dbReference>
<reference evidence="3 4" key="1">
    <citation type="journal article" date="2016" name="Nat. Commun.">
        <title>Ectomycorrhizal ecology is imprinted in the genome of the dominant symbiotic fungus Cenococcum geophilum.</title>
        <authorList>
            <consortium name="DOE Joint Genome Institute"/>
            <person name="Peter M."/>
            <person name="Kohler A."/>
            <person name="Ohm R.A."/>
            <person name="Kuo A."/>
            <person name="Krutzmann J."/>
            <person name="Morin E."/>
            <person name="Arend M."/>
            <person name="Barry K.W."/>
            <person name="Binder M."/>
            <person name="Choi C."/>
            <person name="Clum A."/>
            <person name="Copeland A."/>
            <person name="Grisel N."/>
            <person name="Haridas S."/>
            <person name="Kipfer T."/>
            <person name="LaButti K."/>
            <person name="Lindquist E."/>
            <person name="Lipzen A."/>
            <person name="Maire R."/>
            <person name="Meier B."/>
            <person name="Mihaltcheva S."/>
            <person name="Molinier V."/>
            <person name="Murat C."/>
            <person name="Poggeler S."/>
            <person name="Quandt C.A."/>
            <person name="Sperisen C."/>
            <person name="Tritt A."/>
            <person name="Tisserant E."/>
            <person name="Crous P.W."/>
            <person name="Henrissat B."/>
            <person name="Nehls U."/>
            <person name="Egli S."/>
            <person name="Spatafora J.W."/>
            <person name="Grigoriev I.V."/>
            <person name="Martin F.M."/>
        </authorList>
    </citation>
    <scope>NUCLEOTIDE SEQUENCE [LARGE SCALE GENOMIC DNA]</scope>
    <source>
        <strain evidence="3 4">CBS 207.34</strain>
    </source>
</reference>
<dbReference type="OrthoDB" id="3798543at2759"/>